<dbReference type="CDD" id="cd05466">
    <property type="entry name" value="PBP2_LTTR_substrate"/>
    <property type="match status" value="1"/>
</dbReference>
<dbReference type="PRINTS" id="PR00039">
    <property type="entry name" value="HTHLYSR"/>
</dbReference>
<evidence type="ECO:0000313" key="6">
    <source>
        <dbReference type="EMBL" id="QNK39132.1"/>
    </source>
</evidence>
<evidence type="ECO:0000256" key="2">
    <source>
        <dbReference type="ARBA" id="ARBA00023015"/>
    </source>
</evidence>
<sequence length="327" mass="36762">MMDYKYVYEVYRERSFSRAAKNLYVSQPALSATVKKIETRLGFQIFDRSTSTLELTEEGKAYVDAAEKILKIEENLSSYVNDISNLNAGKIVVAGPAFFSSFIIPSIVNRFAALHPGVTLEFMEADSVELYEKAMDNKIDLIVDSGICDPKLFTSADLFTEQILLAIPLNYPIVNRLRDYALSNEDICENKHLLPQTKGIDLTLVRDLPIILLKKDHDIYRKAKALCSERNFSPKSSIRLNQMLTAVNIASQGLGCVFISDSLIKHSHSAVNLAFFKIDTKEENLLKREVFIAYKKNCHLTRAMKSFLSVASDLFRPSVGSGARRPA</sequence>
<dbReference type="AlphaFoldDB" id="A0A7G8T691"/>
<dbReference type="RefSeq" id="WP_187034163.1">
    <property type="nucleotide sequence ID" value="NZ_CP060286.1"/>
</dbReference>
<evidence type="ECO:0000313" key="7">
    <source>
        <dbReference type="Proteomes" id="UP000515909"/>
    </source>
</evidence>
<dbReference type="InterPro" id="IPR000847">
    <property type="entry name" value="LysR_HTH_N"/>
</dbReference>
<dbReference type="GO" id="GO:0005829">
    <property type="term" value="C:cytosol"/>
    <property type="evidence" value="ECO:0007669"/>
    <property type="project" value="TreeGrafter"/>
</dbReference>
<evidence type="ECO:0000256" key="1">
    <source>
        <dbReference type="ARBA" id="ARBA00009437"/>
    </source>
</evidence>
<dbReference type="PANTHER" id="PTHR30419:SF8">
    <property type="entry name" value="NITROGEN ASSIMILATION TRANSCRIPTIONAL ACTIVATOR-RELATED"/>
    <property type="match status" value="1"/>
</dbReference>
<dbReference type="Gene3D" id="1.10.10.10">
    <property type="entry name" value="Winged helix-like DNA-binding domain superfamily/Winged helix DNA-binding domain"/>
    <property type="match status" value="1"/>
</dbReference>
<dbReference type="Pfam" id="PF03466">
    <property type="entry name" value="LysR_substrate"/>
    <property type="match status" value="1"/>
</dbReference>
<organism evidence="6 7">
    <name type="scientific">Caproicibacter fermentans</name>
    <dbReference type="NCBI Taxonomy" id="2576756"/>
    <lineage>
        <taxon>Bacteria</taxon>
        <taxon>Bacillati</taxon>
        <taxon>Bacillota</taxon>
        <taxon>Clostridia</taxon>
        <taxon>Eubacteriales</taxon>
        <taxon>Acutalibacteraceae</taxon>
        <taxon>Caproicibacter</taxon>
    </lineage>
</organism>
<dbReference type="Proteomes" id="UP000515909">
    <property type="component" value="Chromosome"/>
</dbReference>
<evidence type="ECO:0000259" key="5">
    <source>
        <dbReference type="PROSITE" id="PS50931"/>
    </source>
</evidence>
<dbReference type="PANTHER" id="PTHR30419">
    <property type="entry name" value="HTH-TYPE TRANSCRIPTIONAL REGULATOR YBHD"/>
    <property type="match status" value="1"/>
</dbReference>
<dbReference type="InterPro" id="IPR005119">
    <property type="entry name" value="LysR_subst-bd"/>
</dbReference>
<evidence type="ECO:0000256" key="3">
    <source>
        <dbReference type="ARBA" id="ARBA00023125"/>
    </source>
</evidence>
<comment type="similarity">
    <text evidence="1">Belongs to the LysR transcriptional regulatory family.</text>
</comment>
<gene>
    <name evidence="6" type="ORF">HCR03_10065</name>
</gene>
<dbReference type="SUPFAM" id="SSF46785">
    <property type="entry name" value="Winged helix' DNA-binding domain"/>
    <property type="match status" value="1"/>
</dbReference>
<feature type="domain" description="HTH lysR-type" evidence="5">
    <location>
        <begin position="1"/>
        <end position="56"/>
    </location>
</feature>
<dbReference type="Gene3D" id="3.40.190.290">
    <property type="match status" value="1"/>
</dbReference>
<dbReference type="EMBL" id="CP060286">
    <property type="protein sequence ID" value="QNK39132.1"/>
    <property type="molecule type" value="Genomic_DNA"/>
</dbReference>
<keyword evidence="3" id="KW-0238">DNA-binding</keyword>
<dbReference type="GO" id="GO:0003677">
    <property type="term" value="F:DNA binding"/>
    <property type="evidence" value="ECO:0007669"/>
    <property type="project" value="UniProtKB-KW"/>
</dbReference>
<reference evidence="6 7" key="1">
    <citation type="submission" date="2020-08" db="EMBL/GenBank/DDBJ databases">
        <title>The isolate Caproiciproducens sp. 7D4C2 produces n-caproate at mildly acidic conditions from hexoses: genome and rBOX comparison with related strains and chain-elongating bacteria.</title>
        <authorList>
            <person name="Esquivel-Elizondo S."/>
            <person name="Bagci C."/>
            <person name="Temovska M."/>
            <person name="Jeon B.S."/>
            <person name="Bessarab I."/>
            <person name="Williams R.B.H."/>
            <person name="Huson D.H."/>
            <person name="Angenent L.T."/>
        </authorList>
    </citation>
    <scope>NUCLEOTIDE SEQUENCE [LARGE SCALE GENOMIC DNA]</scope>
    <source>
        <strain evidence="6 7">7D4C2</strain>
    </source>
</reference>
<dbReference type="InterPro" id="IPR036388">
    <property type="entry name" value="WH-like_DNA-bd_sf"/>
</dbReference>
<dbReference type="PROSITE" id="PS50931">
    <property type="entry name" value="HTH_LYSR"/>
    <property type="match status" value="1"/>
</dbReference>
<name>A0A7G8T691_9FIRM</name>
<evidence type="ECO:0000256" key="4">
    <source>
        <dbReference type="ARBA" id="ARBA00023163"/>
    </source>
</evidence>
<dbReference type="KEGG" id="cfem:HCR03_10065"/>
<accession>A0A7G8T691</accession>
<dbReference type="InterPro" id="IPR050950">
    <property type="entry name" value="HTH-type_LysR_regulators"/>
</dbReference>
<keyword evidence="2" id="KW-0805">Transcription regulation</keyword>
<dbReference type="FunFam" id="1.10.10.10:FF:000001">
    <property type="entry name" value="LysR family transcriptional regulator"/>
    <property type="match status" value="1"/>
</dbReference>
<protein>
    <submittedName>
        <fullName evidence="6">LysR family transcriptional regulator</fullName>
    </submittedName>
</protein>
<keyword evidence="4" id="KW-0804">Transcription</keyword>
<dbReference type="SUPFAM" id="SSF53850">
    <property type="entry name" value="Periplasmic binding protein-like II"/>
    <property type="match status" value="1"/>
</dbReference>
<dbReference type="GO" id="GO:0003700">
    <property type="term" value="F:DNA-binding transcription factor activity"/>
    <property type="evidence" value="ECO:0007669"/>
    <property type="project" value="InterPro"/>
</dbReference>
<dbReference type="Pfam" id="PF00126">
    <property type="entry name" value="HTH_1"/>
    <property type="match status" value="1"/>
</dbReference>
<dbReference type="InterPro" id="IPR036390">
    <property type="entry name" value="WH_DNA-bd_sf"/>
</dbReference>
<proteinExistence type="inferred from homology"/>